<proteinExistence type="predicted"/>
<name>A0ABR2MN45_9ASPA</name>
<gene>
    <name evidence="1" type="ORF">KSP40_PGU012742</name>
</gene>
<organism evidence="1 2">
    <name type="scientific">Platanthera guangdongensis</name>
    <dbReference type="NCBI Taxonomy" id="2320717"/>
    <lineage>
        <taxon>Eukaryota</taxon>
        <taxon>Viridiplantae</taxon>
        <taxon>Streptophyta</taxon>
        <taxon>Embryophyta</taxon>
        <taxon>Tracheophyta</taxon>
        <taxon>Spermatophyta</taxon>
        <taxon>Magnoliopsida</taxon>
        <taxon>Liliopsida</taxon>
        <taxon>Asparagales</taxon>
        <taxon>Orchidaceae</taxon>
        <taxon>Orchidoideae</taxon>
        <taxon>Orchideae</taxon>
        <taxon>Orchidinae</taxon>
        <taxon>Platanthera</taxon>
    </lineage>
</organism>
<dbReference type="EMBL" id="JBBWWR010000007">
    <property type="protein sequence ID" value="KAK8964403.1"/>
    <property type="molecule type" value="Genomic_DNA"/>
</dbReference>
<dbReference type="Gene3D" id="2.60.120.330">
    <property type="entry name" value="B-lactam Antibiotic, Isopenicillin N Synthase, Chain"/>
    <property type="match status" value="1"/>
</dbReference>
<keyword evidence="2" id="KW-1185">Reference proteome</keyword>
<sequence length="211" mass="23647">MWRPPSHTLHLVGVPPAVASMRVLPSYAYRAMVGQTSPVRVALGRVEPGCTTLNCTHDIPAVRHPAARHPGCVALICACGTPVVRYLSLLHLAQLTHEAVFGEDELAYQIGEITEILSQGLLCATPHCVQAPKGEETIGVERSALALFMQPDWDEFLKFPSEVHHHQELIPPNGRLTFGEYSEALLHKYYQQNYDRFLMHPRNHFDIRVLE</sequence>
<evidence type="ECO:0000313" key="1">
    <source>
        <dbReference type="EMBL" id="KAK8964403.1"/>
    </source>
</evidence>
<dbReference type="Proteomes" id="UP001412067">
    <property type="component" value="Unassembled WGS sequence"/>
</dbReference>
<accession>A0ABR2MN45</accession>
<dbReference type="PANTHER" id="PTHR48420">
    <property type="entry name" value="NON-HAEM DIOXYGENASE N-TERMINAL DOMAIN-CONTAINING PROTEIN"/>
    <property type="match status" value="1"/>
</dbReference>
<dbReference type="PANTHER" id="PTHR48420:SF1">
    <property type="entry name" value="NON-HAEM DIOXYGENASE N-TERMINAL DOMAIN-CONTAINING PROTEIN"/>
    <property type="match status" value="1"/>
</dbReference>
<dbReference type="InterPro" id="IPR027443">
    <property type="entry name" value="IPNS-like_sf"/>
</dbReference>
<comment type="caution">
    <text evidence="1">The sequence shown here is derived from an EMBL/GenBank/DDBJ whole genome shotgun (WGS) entry which is preliminary data.</text>
</comment>
<protein>
    <recommendedName>
        <fullName evidence="3">Isopenicillin N synthase-like Fe(2+) 2OG dioxygenase domain-containing protein</fullName>
    </recommendedName>
</protein>
<dbReference type="SUPFAM" id="SSF51197">
    <property type="entry name" value="Clavaminate synthase-like"/>
    <property type="match status" value="1"/>
</dbReference>
<evidence type="ECO:0008006" key="3">
    <source>
        <dbReference type="Google" id="ProtNLM"/>
    </source>
</evidence>
<evidence type="ECO:0000313" key="2">
    <source>
        <dbReference type="Proteomes" id="UP001412067"/>
    </source>
</evidence>
<reference evidence="1 2" key="1">
    <citation type="journal article" date="2022" name="Nat. Plants">
        <title>Genomes of leafy and leafless Platanthera orchids illuminate the evolution of mycoheterotrophy.</title>
        <authorList>
            <person name="Li M.H."/>
            <person name="Liu K.W."/>
            <person name="Li Z."/>
            <person name="Lu H.C."/>
            <person name="Ye Q.L."/>
            <person name="Zhang D."/>
            <person name="Wang J.Y."/>
            <person name="Li Y.F."/>
            <person name="Zhong Z.M."/>
            <person name="Liu X."/>
            <person name="Yu X."/>
            <person name="Liu D.K."/>
            <person name="Tu X.D."/>
            <person name="Liu B."/>
            <person name="Hao Y."/>
            <person name="Liao X.Y."/>
            <person name="Jiang Y.T."/>
            <person name="Sun W.H."/>
            <person name="Chen J."/>
            <person name="Chen Y.Q."/>
            <person name="Ai Y."/>
            <person name="Zhai J.W."/>
            <person name="Wu S.S."/>
            <person name="Zhou Z."/>
            <person name="Hsiao Y.Y."/>
            <person name="Wu W.L."/>
            <person name="Chen Y.Y."/>
            <person name="Lin Y.F."/>
            <person name="Hsu J.L."/>
            <person name="Li C.Y."/>
            <person name="Wang Z.W."/>
            <person name="Zhao X."/>
            <person name="Zhong W.Y."/>
            <person name="Ma X.K."/>
            <person name="Ma L."/>
            <person name="Huang J."/>
            <person name="Chen G.Z."/>
            <person name="Huang M.Z."/>
            <person name="Huang L."/>
            <person name="Peng D.H."/>
            <person name="Luo Y.B."/>
            <person name="Zou S.Q."/>
            <person name="Chen S.P."/>
            <person name="Lan S."/>
            <person name="Tsai W.C."/>
            <person name="Van de Peer Y."/>
            <person name="Liu Z.J."/>
        </authorList>
    </citation>
    <scope>NUCLEOTIDE SEQUENCE [LARGE SCALE GENOMIC DNA]</scope>
    <source>
        <strain evidence="1">Lor288</strain>
    </source>
</reference>